<proteinExistence type="predicted"/>
<evidence type="ECO:0000256" key="1">
    <source>
        <dbReference type="SAM" id="MobiDB-lite"/>
    </source>
</evidence>
<organism evidence="2 3">
    <name type="scientific">Phialemonium atrogriseum</name>
    <dbReference type="NCBI Taxonomy" id="1093897"/>
    <lineage>
        <taxon>Eukaryota</taxon>
        <taxon>Fungi</taxon>
        <taxon>Dikarya</taxon>
        <taxon>Ascomycota</taxon>
        <taxon>Pezizomycotina</taxon>
        <taxon>Sordariomycetes</taxon>
        <taxon>Sordariomycetidae</taxon>
        <taxon>Cephalothecales</taxon>
        <taxon>Cephalothecaceae</taxon>
        <taxon>Phialemonium</taxon>
    </lineage>
</organism>
<dbReference type="Pfam" id="PF10294">
    <property type="entry name" value="Methyltransf_16"/>
    <property type="match status" value="1"/>
</dbReference>
<dbReference type="InterPro" id="IPR029063">
    <property type="entry name" value="SAM-dependent_MTases_sf"/>
</dbReference>
<feature type="region of interest" description="Disordered" evidence="1">
    <location>
        <begin position="152"/>
        <end position="173"/>
    </location>
</feature>
<gene>
    <name evidence="2" type="ORF">QBC33DRAFT_523530</name>
</gene>
<dbReference type="GO" id="GO:0005829">
    <property type="term" value="C:cytosol"/>
    <property type="evidence" value="ECO:0007669"/>
    <property type="project" value="TreeGrafter"/>
</dbReference>
<name>A0AAJ0C8C9_9PEZI</name>
<accession>A0AAJ0C8C9</accession>
<sequence length="307" mass="32806">MKLKSLISRLGGRIQSVQEETFDLFAQELPSHNLGFVDSKSPVLELSIAGRDLTIHQSPSVLASNRAGGTTGAVLWKITPAFAEWVSAPDNILFASGALSEGSAVIELGCGISPIVGLLLAPRVSHYVLTDQPYVARLVEQNLAANKDLLQGPGRAASRRRSRGTRAPERKPAAGTGRIAFVPVDWERDEVTPTLAGAVAARSFDAVIACDCIYNEALIDPLVQTCADTCRLRADDGSGSGGASPCVCVVAQQLRDHDVFEGWLVRFAESFDVWRVPDSCLPETLRSNSGFVVHIGILKGTVGLDQM</sequence>
<dbReference type="GO" id="GO:0008757">
    <property type="term" value="F:S-adenosylmethionine-dependent methyltransferase activity"/>
    <property type="evidence" value="ECO:0007669"/>
    <property type="project" value="UniProtKB-ARBA"/>
</dbReference>
<comment type="caution">
    <text evidence="2">The sequence shown here is derived from an EMBL/GenBank/DDBJ whole genome shotgun (WGS) entry which is preliminary data.</text>
</comment>
<dbReference type="Gene3D" id="3.40.50.150">
    <property type="entry name" value="Vaccinia Virus protein VP39"/>
    <property type="match status" value="1"/>
</dbReference>
<evidence type="ECO:0008006" key="4">
    <source>
        <dbReference type="Google" id="ProtNLM"/>
    </source>
</evidence>
<dbReference type="EMBL" id="MU838998">
    <property type="protein sequence ID" value="KAK1771377.1"/>
    <property type="molecule type" value="Genomic_DNA"/>
</dbReference>
<evidence type="ECO:0000313" key="2">
    <source>
        <dbReference type="EMBL" id="KAK1771377.1"/>
    </source>
</evidence>
<dbReference type="RefSeq" id="XP_060287590.1">
    <property type="nucleotide sequence ID" value="XM_060426640.1"/>
</dbReference>
<evidence type="ECO:0000313" key="3">
    <source>
        <dbReference type="Proteomes" id="UP001244011"/>
    </source>
</evidence>
<dbReference type="PANTHER" id="PTHR14614">
    <property type="entry name" value="HEPATOCELLULAR CARCINOMA-ASSOCIATED ANTIGEN"/>
    <property type="match status" value="1"/>
</dbReference>
<reference evidence="2" key="1">
    <citation type="submission" date="2023-06" db="EMBL/GenBank/DDBJ databases">
        <title>Genome-scale phylogeny and comparative genomics of the fungal order Sordariales.</title>
        <authorList>
            <consortium name="Lawrence Berkeley National Laboratory"/>
            <person name="Hensen N."/>
            <person name="Bonometti L."/>
            <person name="Westerberg I."/>
            <person name="Brannstrom I.O."/>
            <person name="Guillou S."/>
            <person name="Cros-Aarteil S."/>
            <person name="Calhoun S."/>
            <person name="Haridas S."/>
            <person name="Kuo A."/>
            <person name="Mondo S."/>
            <person name="Pangilinan J."/>
            <person name="Riley R."/>
            <person name="Labutti K."/>
            <person name="Andreopoulos B."/>
            <person name="Lipzen A."/>
            <person name="Chen C."/>
            <person name="Yanf M."/>
            <person name="Daum C."/>
            <person name="Ng V."/>
            <person name="Clum A."/>
            <person name="Steindorff A."/>
            <person name="Ohm R."/>
            <person name="Martin F."/>
            <person name="Silar P."/>
            <person name="Natvig D."/>
            <person name="Lalanne C."/>
            <person name="Gautier V."/>
            <person name="Ament-Velasquez S.L."/>
            <person name="Kruys A."/>
            <person name="Hutchinson M.I."/>
            <person name="Powell A.J."/>
            <person name="Barry K."/>
            <person name="Miller A.N."/>
            <person name="Grigoriev I.V."/>
            <person name="Debuchy R."/>
            <person name="Gladieux P."/>
            <person name="Thoren M.H."/>
            <person name="Johannesson H."/>
        </authorList>
    </citation>
    <scope>NUCLEOTIDE SEQUENCE</scope>
    <source>
        <strain evidence="2">8032-3</strain>
    </source>
</reference>
<dbReference type="GO" id="GO:0032991">
    <property type="term" value="C:protein-containing complex"/>
    <property type="evidence" value="ECO:0007669"/>
    <property type="project" value="TreeGrafter"/>
</dbReference>
<dbReference type="PANTHER" id="PTHR14614:SF109">
    <property type="entry name" value="RIBOSOMAL LYSINE N-METHYLTRANSFERASE 5"/>
    <property type="match status" value="1"/>
</dbReference>
<dbReference type="GeneID" id="85309827"/>
<dbReference type="SUPFAM" id="SSF53335">
    <property type="entry name" value="S-adenosyl-L-methionine-dependent methyltransferases"/>
    <property type="match status" value="1"/>
</dbReference>
<dbReference type="InterPro" id="IPR019410">
    <property type="entry name" value="Methyltransf_16"/>
</dbReference>
<keyword evidence="3" id="KW-1185">Reference proteome</keyword>
<protein>
    <recommendedName>
        <fullName evidence="4">Diaminohydroxyphosphoribosylamino-pyrimidine deaminase</fullName>
    </recommendedName>
</protein>
<dbReference type="AlphaFoldDB" id="A0AAJ0C8C9"/>
<dbReference type="Proteomes" id="UP001244011">
    <property type="component" value="Unassembled WGS sequence"/>
</dbReference>